<reference evidence="1" key="2">
    <citation type="submission" date="2020-09" db="EMBL/GenBank/DDBJ databases">
        <authorList>
            <person name="Blom J."/>
        </authorList>
    </citation>
    <scope>NUCLEOTIDE SEQUENCE</scope>
    <source>
        <strain evidence="1">No.66</strain>
    </source>
</reference>
<evidence type="ECO:0000313" key="1">
    <source>
        <dbReference type="EMBL" id="CAD5946112.1"/>
    </source>
</evidence>
<gene>
    <name evidence="1" type="ORF">PANO66_02301</name>
    <name evidence="2" type="ORF">PLAM_3650</name>
</gene>
<protein>
    <submittedName>
        <fullName evidence="2">Uncharacterized protein</fullName>
    </submittedName>
</protein>
<accession>A0A1J1JJ99</accession>
<evidence type="ECO:0000313" key="2">
    <source>
        <dbReference type="EMBL" id="CUM61616.1"/>
    </source>
</evidence>
<organism evidence="2">
    <name type="scientific">Planktothrix agardhii</name>
    <name type="common">Oscillatoria agardhii</name>
    <dbReference type="NCBI Taxonomy" id="1160"/>
    <lineage>
        <taxon>Bacteria</taxon>
        <taxon>Bacillati</taxon>
        <taxon>Cyanobacteriota</taxon>
        <taxon>Cyanophyceae</taxon>
        <taxon>Oscillatoriophycideae</taxon>
        <taxon>Oscillatoriales</taxon>
        <taxon>Microcoleaceae</taxon>
        <taxon>Planktothrix</taxon>
    </lineage>
</organism>
<dbReference type="EMBL" id="LO018304">
    <property type="protein sequence ID" value="CUM61616.1"/>
    <property type="molecule type" value="Genomic_DNA"/>
</dbReference>
<dbReference type="Proteomes" id="UP001153761">
    <property type="component" value="Chromosome"/>
</dbReference>
<name>A0A1J1JJ99_PLAAG</name>
<dbReference type="EMBL" id="LR882963">
    <property type="protein sequence ID" value="CAD5946112.1"/>
    <property type="molecule type" value="Genomic_DNA"/>
</dbReference>
<proteinExistence type="predicted"/>
<sequence length="43" mass="4819">MGSKVSCTIYFEAYLFSTIRTNNDSGLQNLPSLPVVILKDLIR</sequence>
<dbReference type="AlphaFoldDB" id="A0A1J1JJ99"/>
<reference evidence="2" key="1">
    <citation type="submission" date="2015-09" db="EMBL/GenBank/DDBJ databases">
        <authorList>
            <person name="Jackson K.R."/>
            <person name="Lunt B.L."/>
            <person name="Fisher J.N.B."/>
            <person name="Gardner A.V."/>
            <person name="Bailey M.E."/>
            <person name="Deus L.M."/>
            <person name="Earl A.S."/>
            <person name="Gibby P.D."/>
            <person name="Hartmann K.A."/>
            <person name="Liu J.E."/>
            <person name="Manci A.M."/>
            <person name="Nielsen D.A."/>
            <person name="Solomon M.B."/>
            <person name="Breakwell D.P."/>
            <person name="Burnett S.H."/>
            <person name="Grose J.H."/>
        </authorList>
    </citation>
    <scope>NUCLEOTIDE SEQUENCE</scope>
    <source>
        <strain evidence="2">7805</strain>
    </source>
</reference>